<dbReference type="SMART" id="SM01101">
    <property type="entry name" value="CRISPR_assoc"/>
    <property type="match status" value="1"/>
</dbReference>
<dbReference type="Gene3D" id="3.30.70.1200">
    <property type="entry name" value="Crispr-associated protein, domain 1"/>
    <property type="match status" value="1"/>
</dbReference>
<evidence type="ECO:0000313" key="3">
    <source>
        <dbReference type="Proteomes" id="UP000295578"/>
    </source>
</evidence>
<feature type="region of interest" description="Disordered" evidence="1">
    <location>
        <begin position="112"/>
        <end position="135"/>
    </location>
</feature>
<protein>
    <submittedName>
        <fullName evidence="2">Type I-E CRISPR-associated protein Cas6/Cse3/CasE</fullName>
    </submittedName>
</protein>
<reference evidence="2 3" key="1">
    <citation type="submission" date="2019-03" db="EMBL/GenBank/DDBJ databases">
        <title>Draft genome sequences of novel Actinobacteria.</title>
        <authorList>
            <person name="Sahin N."/>
            <person name="Ay H."/>
            <person name="Saygin H."/>
        </authorList>
    </citation>
    <scope>NUCLEOTIDE SEQUENCE [LARGE SCALE GENOMIC DNA]</scope>
    <source>
        <strain evidence="2 3">DSM 45941</strain>
    </source>
</reference>
<sequence length="250" mass="27672">MTYLSRIRVNPLRAESRKLLASPRAMHAAVVGGIPTPPDAERALWRLDTDNPHRPLLFVLSSSRPDWTHLVETAGWPDAEGEHASVRDYKPLLAQLALGREFHFRVTTHPVQNTFNPIKPTPAQRERTARGDRRAHRIPHRTAAAQLGWFLERTAKWGFNIPEARTDPAAPGLDDQPPQPAPDIRITARDRQSFTKNGRGAPITLYTATFEGRLRITDTDQLTQALLAGIGPSKAYGCGLLTLAPLTPTG</sequence>
<comment type="caution">
    <text evidence="2">The sequence shown here is derived from an EMBL/GenBank/DDBJ whole genome shotgun (WGS) entry which is preliminary data.</text>
</comment>
<dbReference type="EMBL" id="SMKY01000129">
    <property type="protein sequence ID" value="TDD77891.1"/>
    <property type="molecule type" value="Genomic_DNA"/>
</dbReference>
<proteinExistence type="predicted"/>
<dbReference type="OrthoDB" id="9795689at2"/>
<evidence type="ECO:0000256" key="1">
    <source>
        <dbReference type="SAM" id="MobiDB-lite"/>
    </source>
</evidence>
<dbReference type="NCBIfam" id="TIGR01907">
    <property type="entry name" value="casE_Cse3"/>
    <property type="match status" value="1"/>
</dbReference>
<name>A0A4R5AXL1_9ACTN</name>
<organism evidence="2 3">
    <name type="scientific">Actinomadura darangshiensis</name>
    <dbReference type="NCBI Taxonomy" id="705336"/>
    <lineage>
        <taxon>Bacteria</taxon>
        <taxon>Bacillati</taxon>
        <taxon>Actinomycetota</taxon>
        <taxon>Actinomycetes</taxon>
        <taxon>Streptosporangiales</taxon>
        <taxon>Thermomonosporaceae</taxon>
        <taxon>Actinomadura</taxon>
    </lineage>
</organism>
<keyword evidence="3" id="KW-1185">Reference proteome</keyword>
<dbReference type="SUPFAM" id="SSF117987">
    <property type="entry name" value="CRISPR-associated protein"/>
    <property type="match status" value="2"/>
</dbReference>
<evidence type="ECO:0000313" key="2">
    <source>
        <dbReference type="EMBL" id="TDD77891.1"/>
    </source>
</evidence>
<dbReference type="InterPro" id="IPR010179">
    <property type="entry name" value="CRISPR-assoc_prot_Cse3"/>
</dbReference>
<dbReference type="RefSeq" id="WP_132199964.1">
    <property type="nucleotide sequence ID" value="NZ_SMKY01000129.1"/>
</dbReference>
<gene>
    <name evidence="2" type="primary">cas6e</name>
    <name evidence="2" type="ORF">E1293_25380</name>
</gene>
<dbReference type="CDD" id="cd09727">
    <property type="entry name" value="Cas6_I-E"/>
    <property type="match status" value="1"/>
</dbReference>
<accession>A0A4R5AXL1</accession>
<dbReference type="Gene3D" id="3.30.70.1210">
    <property type="entry name" value="Crispr-associated protein, domain 2"/>
    <property type="match status" value="1"/>
</dbReference>
<dbReference type="AlphaFoldDB" id="A0A4R5AXL1"/>
<dbReference type="Proteomes" id="UP000295578">
    <property type="component" value="Unassembled WGS sequence"/>
</dbReference>
<dbReference type="Pfam" id="PF08798">
    <property type="entry name" value="CRISPR_assoc"/>
    <property type="match status" value="1"/>
</dbReference>